<dbReference type="PANTHER" id="PTHR45712:SF22">
    <property type="entry name" value="INSULIN-LIKE GROWTH FACTOR-BINDING PROTEIN COMPLEX ACID LABILE SUBUNIT"/>
    <property type="match status" value="1"/>
</dbReference>
<dbReference type="SUPFAM" id="SSF52058">
    <property type="entry name" value="L domain-like"/>
    <property type="match status" value="1"/>
</dbReference>
<evidence type="ECO:0000313" key="7">
    <source>
        <dbReference type="Proteomes" id="UP000749559"/>
    </source>
</evidence>
<evidence type="ECO:0000256" key="4">
    <source>
        <dbReference type="SAM" id="SignalP"/>
    </source>
</evidence>
<keyword evidence="7" id="KW-1185">Reference proteome</keyword>
<dbReference type="PANTHER" id="PTHR45712">
    <property type="entry name" value="AGAP008170-PA"/>
    <property type="match status" value="1"/>
</dbReference>
<dbReference type="AlphaFoldDB" id="A0A8S4NKA6"/>
<dbReference type="SMART" id="SM00369">
    <property type="entry name" value="LRR_TYP"/>
    <property type="match status" value="8"/>
</dbReference>
<evidence type="ECO:0000256" key="2">
    <source>
        <dbReference type="ARBA" id="ARBA00022729"/>
    </source>
</evidence>
<dbReference type="EMBL" id="CAIIXF020000004">
    <property type="protein sequence ID" value="CAH1782054.1"/>
    <property type="molecule type" value="Genomic_DNA"/>
</dbReference>
<evidence type="ECO:0000259" key="5">
    <source>
        <dbReference type="SMART" id="SM00082"/>
    </source>
</evidence>
<evidence type="ECO:0000256" key="1">
    <source>
        <dbReference type="ARBA" id="ARBA00022614"/>
    </source>
</evidence>
<dbReference type="Pfam" id="PF13855">
    <property type="entry name" value="LRR_8"/>
    <property type="match status" value="3"/>
</dbReference>
<comment type="caution">
    <text evidence="6">The sequence shown here is derived from an EMBL/GenBank/DDBJ whole genome shotgun (WGS) entry which is preliminary data.</text>
</comment>
<accession>A0A8S4NKA6</accession>
<dbReference type="Proteomes" id="UP000749559">
    <property type="component" value="Unassembled WGS sequence"/>
</dbReference>
<protein>
    <recommendedName>
        <fullName evidence="5">LRRCT domain-containing protein</fullName>
    </recommendedName>
</protein>
<feature type="non-terminal residue" evidence="6">
    <location>
        <position position="418"/>
    </location>
</feature>
<name>A0A8S4NKA6_OWEFU</name>
<proteinExistence type="predicted"/>
<dbReference type="OrthoDB" id="6096773at2759"/>
<evidence type="ECO:0000256" key="3">
    <source>
        <dbReference type="ARBA" id="ARBA00022737"/>
    </source>
</evidence>
<feature type="domain" description="LRRCT" evidence="5">
    <location>
        <begin position="337"/>
        <end position="395"/>
    </location>
</feature>
<keyword evidence="1" id="KW-0433">Leucine-rich repeat</keyword>
<feature type="chain" id="PRO_5035751847" description="LRRCT domain-containing protein" evidence="4">
    <location>
        <begin position="21"/>
        <end position="418"/>
    </location>
</feature>
<keyword evidence="3" id="KW-0677">Repeat</keyword>
<evidence type="ECO:0000313" key="6">
    <source>
        <dbReference type="EMBL" id="CAH1782054.1"/>
    </source>
</evidence>
<dbReference type="Gene3D" id="3.80.10.10">
    <property type="entry name" value="Ribonuclease Inhibitor"/>
    <property type="match status" value="2"/>
</dbReference>
<dbReference type="PROSITE" id="PS51450">
    <property type="entry name" value="LRR"/>
    <property type="match status" value="2"/>
</dbReference>
<feature type="signal peptide" evidence="4">
    <location>
        <begin position="1"/>
        <end position="20"/>
    </location>
</feature>
<dbReference type="SMART" id="SM00082">
    <property type="entry name" value="LRRCT"/>
    <property type="match status" value="1"/>
</dbReference>
<dbReference type="InterPro" id="IPR003591">
    <property type="entry name" value="Leu-rich_rpt_typical-subtyp"/>
</dbReference>
<keyword evidence="2 4" id="KW-0732">Signal</keyword>
<organism evidence="6 7">
    <name type="scientific">Owenia fusiformis</name>
    <name type="common">Polychaete worm</name>
    <dbReference type="NCBI Taxonomy" id="6347"/>
    <lineage>
        <taxon>Eukaryota</taxon>
        <taxon>Metazoa</taxon>
        <taxon>Spiralia</taxon>
        <taxon>Lophotrochozoa</taxon>
        <taxon>Annelida</taxon>
        <taxon>Polychaeta</taxon>
        <taxon>Sedentaria</taxon>
        <taxon>Canalipalpata</taxon>
        <taxon>Sabellida</taxon>
        <taxon>Oweniida</taxon>
        <taxon>Oweniidae</taxon>
        <taxon>Owenia</taxon>
    </lineage>
</organism>
<dbReference type="InterPro" id="IPR000483">
    <property type="entry name" value="Cys-rich_flank_reg_C"/>
</dbReference>
<reference evidence="6" key="1">
    <citation type="submission" date="2022-03" db="EMBL/GenBank/DDBJ databases">
        <authorList>
            <person name="Martin C."/>
        </authorList>
    </citation>
    <scope>NUCLEOTIDE SEQUENCE</scope>
</reference>
<gene>
    <name evidence="6" type="ORF">OFUS_LOCUS8541</name>
</gene>
<sequence length="418" mass="46962">MLFTTSLMKLLALFVILAASEELNIEVQNSLAMCPPPCNCTISNTQDTPGINMKCCMLGLKELPLLPPLAKEVSLSHNQISNIKEDSFSHLPRLQTVDLSYNALNLIPETAFFMTSQLKSINLSHNQFEEVPSGLPFGLMQLDMSYNVVKMIDTVALEGLYLLKELNLGENDISLIHKSSFRTTDKGPQIHPGEAKSNPNITEVMKKYFLPNLRKISLRNNQILKIESGALDPLVSLTHLDLSGNYISSIPVDLFKSLPQLHSVNLARNQLNAIKNGTFKGIISLRYLDLSRNYLTTLPIDIPPLRWLDMSHNKIMTIPKKYSDVILPVELFTFASNPLYCDCEILWLKELYDTRDFMLQYIDGSDGHLVPQCSGPSRMAGELWDSLADSLFTCEPSDYKPQPTKGRYLESASIVTQY</sequence>
<dbReference type="InterPro" id="IPR050333">
    <property type="entry name" value="SLRP"/>
</dbReference>
<dbReference type="InterPro" id="IPR032675">
    <property type="entry name" value="LRR_dom_sf"/>
</dbReference>
<dbReference type="InterPro" id="IPR001611">
    <property type="entry name" value="Leu-rich_rpt"/>
</dbReference>